<dbReference type="RefSeq" id="WP_253778656.1">
    <property type="nucleotide sequence ID" value="NZ_JAMTCK010000019.1"/>
</dbReference>
<dbReference type="PROSITE" id="PS00839">
    <property type="entry name" value="SUMT_1"/>
    <property type="match status" value="1"/>
</dbReference>
<keyword evidence="6" id="KW-0949">S-adenosyl-L-methionine</keyword>
<dbReference type="InterPro" id="IPR003043">
    <property type="entry name" value="Uropor_MeTrfase_CS"/>
</dbReference>
<dbReference type="Gene3D" id="3.30.950.10">
    <property type="entry name" value="Methyltransferase, Cobalt-precorrin-4 Transmethylase, Domain 2"/>
    <property type="match status" value="1"/>
</dbReference>
<organism evidence="9 10">
    <name type="scientific">Goodfellowiella coeruleoviolacea</name>
    <dbReference type="NCBI Taxonomy" id="334858"/>
    <lineage>
        <taxon>Bacteria</taxon>
        <taxon>Bacillati</taxon>
        <taxon>Actinomycetota</taxon>
        <taxon>Actinomycetes</taxon>
        <taxon>Pseudonocardiales</taxon>
        <taxon>Pseudonocardiaceae</taxon>
        <taxon>Goodfellowiella</taxon>
    </lineage>
</organism>
<dbReference type="InterPro" id="IPR000878">
    <property type="entry name" value="4pyrrol_Mease"/>
</dbReference>
<evidence type="ECO:0000256" key="2">
    <source>
        <dbReference type="ARBA" id="ARBA00005879"/>
    </source>
</evidence>
<feature type="compositionally biased region" description="Low complexity" evidence="7">
    <location>
        <begin position="603"/>
        <end position="612"/>
    </location>
</feature>
<comment type="pathway">
    <text evidence="1">Cofactor biosynthesis; adenosylcobalamin biosynthesis.</text>
</comment>
<dbReference type="PANTHER" id="PTHR45790">
    <property type="entry name" value="SIROHEME SYNTHASE-RELATED"/>
    <property type="match status" value="1"/>
</dbReference>
<dbReference type="AlphaFoldDB" id="A0AAE3GJX6"/>
<feature type="compositionally biased region" description="Low complexity" evidence="7">
    <location>
        <begin position="312"/>
        <end position="325"/>
    </location>
</feature>
<reference evidence="9" key="1">
    <citation type="submission" date="2022-06" db="EMBL/GenBank/DDBJ databases">
        <title>Genomic Encyclopedia of Archaeal and Bacterial Type Strains, Phase II (KMG-II): from individual species to whole genera.</title>
        <authorList>
            <person name="Goeker M."/>
        </authorList>
    </citation>
    <scope>NUCLEOTIDE SEQUENCE</scope>
    <source>
        <strain evidence="9">DSM 43935</strain>
    </source>
</reference>
<feature type="compositionally biased region" description="Low complexity" evidence="7">
    <location>
        <begin position="578"/>
        <end position="595"/>
    </location>
</feature>
<evidence type="ECO:0000313" key="9">
    <source>
        <dbReference type="EMBL" id="MCP2169637.1"/>
    </source>
</evidence>
<dbReference type="InterPro" id="IPR014776">
    <property type="entry name" value="4pyrrole_Mease_sub2"/>
</dbReference>
<comment type="caution">
    <text evidence="9">The sequence shown here is derived from an EMBL/GenBank/DDBJ whole genome shotgun (WGS) entry which is preliminary data.</text>
</comment>
<evidence type="ECO:0000313" key="10">
    <source>
        <dbReference type="Proteomes" id="UP001206128"/>
    </source>
</evidence>
<feature type="compositionally biased region" description="Low complexity" evidence="7">
    <location>
        <begin position="620"/>
        <end position="640"/>
    </location>
</feature>
<keyword evidence="5" id="KW-0808">Transferase</keyword>
<feature type="compositionally biased region" description="Basic and acidic residues" evidence="7">
    <location>
        <begin position="534"/>
        <end position="551"/>
    </location>
</feature>
<dbReference type="GO" id="GO:0009236">
    <property type="term" value="P:cobalamin biosynthetic process"/>
    <property type="evidence" value="ECO:0007669"/>
    <property type="project" value="UniProtKB-KW"/>
</dbReference>
<feature type="region of interest" description="Disordered" evidence="7">
    <location>
        <begin position="239"/>
        <end position="663"/>
    </location>
</feature>
<accession>A0AAE3GJX6</accession>
<feature type="compositionally biased region" description="Low complexity" evidence="7">
    <location>
        <begin position="445"/>
        <end position="471"/>
    </location>
</feature>
<dbReference type="EMBL" id="JAMTCK010000019">
    <property type="protein sequence ID" value="MCP2169637.1"/>
    <property type="molecule type" value="Genomic_DNA"/>
</dbReference>
<evidence type="ECO:0000256" key="7">
    <source>
        <dbReference type="SAM" id="MobiDB-lite"/>
    </source>
</evidence>
<evidence type="ECO:0000256" key="6">
    <source>
        <dbReference type="ARBA" id="ARBA00022691"/>
    </source>
</evidence>
<evidence type="ECO:0000256" key="5">
    <source>
        <dbReference type="ARBA" id="ARBA00022679"/>
    </source>
</evidence>
<dbReference type="InterPro" id="IPR014777">
    <property type="entry name" value="4pyrrole_Mease_sub1"/>
</dbReference>
<dbReference type="Proteomes" id="UP001206128">
    <property type="component" value="Unassembled WGS sequence"/>
</dbReference>
<dbReference type="InterPro" id="IPR050161">
    <property type="entry name" value="Siro_Cobalamin_biosynth"/>
</dbReference>
<dbReference type="InterPro" id="IPR006362">
    <property type="entry name" value="Cbl_synth_CobM/CibF"/>
</dbReference>
<protein>
    <submittedName>
        <fullName evidence="9">Precorrin-4/cobalt-precorrin-4 C11-methyltransferase</fullName>
    </submittedName>
</protein>
<name>A0AAE3GJX6_9PSEU</name>
<dbReference type="SUPFAM" id="SSF53790">
    <property type="entry name" value="Tetrapyrrole methylase"/>
    <property type="match status" value="1"/>
</dbReference>
<dbReference type="GO" id="GO:0032259">
    <property type="term" value="P:methylation"/>
    <property type="evidence" value="ECO:0007669"/>
    <property type="project" value="UniProtKB-KW"/>
</dbReference>
<dbReference type="CDD" id="cd11641">
    <property type="entry name" value="Precorrin-4_C11-MT"/>
    <property type="match status" value="1"/>
</dbReference>
<dbReference type="PANTHER" id="PTHR45790:SF4">
    <property type="entry name" value="COBALT-PRECORRIN-4 C(11)-METHYLTRANSFERASE"/>
    <property type="match status" value="1"/>
</dbReference>
<dbReference type="Pfam" id="PF00590">
    <property type="entry name" value="TP_methylase"/>
    <property type="match status" value="1"/>
</dbReference>
<comment type="similarity">
    <text evidence="2">Belongs to the precorrin methyltransferase family.</text>
</comment>
<feature type="compositionally biased region" description="Low complexity" evidence="7">
    <location>
        <begin position="402"/>
        <end position="411"/>
    </location>
</feature>
<sequence>MGGRISFVGAGPGAADLITLRGARRIAEADVVVWPANLVDQECVRQHASPTAQLVDASLASQAEVVEVYRRAAVRGLNVVRLLAGDPALWSGVREQFDACAKLGLATEIVPGVSGFSAAAAAVGRELTLPEVTQSVVLTRLSGGPSPVGERERIRELASHGSTMAVVLSAARIGQLAEELRAGGYPEDTPVVVASKTTRPDEVVLHTTLAELEATVKQHKLWRHTLVLVGAVLRGGATRSRRYGSGQTPAFRKARPGEDRPVRRSYPGGAAGATDVPGATEPTSGTRRAQPTQWSLRAGRRAARRANPPQTGGAVQSAGSVGSAGEPSRVDRTRLGRTGAAGPDAVYWATRSGGAPAQGGDSTPDTTGAAGEGNPASAAAWSAVRGWQETARANGRAKGRGRTSAGSRAKAGGAGEQQVLALPSRPADPAPADEATRPTSRRNKVVAAATRRTSVAVSAGAATAPAGEQPARPASTPAQRSIQDSPDRRVGAGTTPDGADVTADAAGPVVPTQHAAADAIGSPRPASGTSPDRTVTDRIATDRAVTDRAERLPVTQAPARSVAPRPRAEAHPAPPAAAPAEATDTAGPAGPAASPTSPPEPQASPAEPQASPAEPPTAPAEPAKPAATRSGGRSTAARAKAATRGRAKPATSTRAKRGKTDTD</sequence>
<dbReference type="InterPro" id="IPR035996">
    <property type="entry name" value="4pyrrol_Methylase_sf"/>
</dbReference>
<dbReference type="Gene3D" id="3.40.1010.10">
    <property type="entry name" value="Cobalt-precorrin-4 Transmethylase, Domain 1"/>
    <property type="match status" value="1"/>
</dbReference>
<evidence type="ECO:0000256" key="3">
    <source>
        <dbReference type="ARBA" id="ARBA00022573"/>
    </source>
</evidence>
<feature type="domain" description="Tetrapyrrole methylase" evidence="8">
    <location>
        <begin position="5"/>
        <end position="212"/>
    </location>
</feature>
<feature type="compositionally biased region" description="Low complexity" evidence="7">
    <location>
        <begin position="368"/>
        <end position="380"/>
    </location>
</feature>
<evidence type="ECO:0000259" key="8">
    <source>
        <dbReference type="Pfam" id="PF00590"/>
    </source>
</evidence>
<keyword evidence="4" id="KW-0489">Methyltransferase</keyword>
<proteinExistence type="inferred from homology"/>
<evidence type="ECO:0000256" key="4">
    <source>
        <dbReference type="ARBA" id="ARBA00022603"/>
    </source>
</evidence>
<evidence type="ECO:0000256" key="1">
    <source>
        <dbReference type="ARBA" id="ARBA00004953"/>
    </source>
</evidence>
<feature type="compositionally biased region" description="Polar residues" evidence="7">
    <location>
        <begin position="281"/>
        <end position="295"/>
    </location>
</feature>
<dbReference type="GO" id="GO:0046026">
    <property type="term" value="F:precorrin-4 C11-methyltransferase activity"/>
    <property type="evidence" value="ECO:0007669"/>
    <property type="project" value="InterPro"/>
</dbReference>
<keyword evidence="3" id="KW-0169">Cobalamin biosynthesis</keyword>
<gene>
    <name evidence="9" type="ORF">LX83_006523</name>
</gene>
<keyword evidence="10" id="KW-1185">Reference proteome</keyword>